<organism evidence="1 2">
    <name type="scientific">Mugilogobius chulae</name>
    <name type="common">yellowstripe goby</name>
    <dbReference type="NCBI Taxonomy" id="88201"/>
    <lineage>
        <taxon>Eukaryota</taxon>
        <taxon>Metazoa</taxon>
        <taxon>Chordata</taxon>
        <taxon>Craniata</taxon>
        <taxon>Vertebrata</taxon>
        <taxon>Euteleostomi</taxon>
        <taxon>Actinopterygii</taxon>
        <taxon>Neopterygii</taxon>
        <taxon>Teleostei</taxon>
        <taxon>Neoteleostei</taxon>
        <taxon>Acanthomorphata</taxon>
        <taxon>Gobiaria</taxon>
        <taxon>Gobiiformes</taxon>
        <taxon>Gobioidei</taxon>
        <taxon>Gobiidae</taxon>
        <taxon>Gobionellinae</taxon>
        <taxon>Mugilogobius</taxon>
    </lineage>
</organism>
<dbReference type="Proteomes" id="UP001460270">
    <property type="component" value="Unassembled WGS sequence"/>
</dbReference>
<evidence type="ECO:0000313" key="1">
    <source>
        <dbReference type="EMBL" id="KAK7934330.1"/>
    </source>
</evidence>
<name>A0AAW0PQP6_9GOBI</name>
<evidence type="ECO:0000313" key="2">
    <source>
        <dbReference type="Proteomes" id="UP001460270"/>
    </source>
</evidence>
<accession>A0AAW0PQP6</accession>
<protein>
    <recommendedName>
        <fullName evidence="3">Adenomatous polyposis coli N-terminal dimerisation domain-containing protein</fullName>
    </recommendedName>
</protein>
<dbReference type="AlphaFoldDB" id="A0AAW0PQP6"/>
<gene>
    <name evidence="1" type="ORF">WMY93_005226</name>
</gene>
<dbReference type="EMBL" id="JBBPFD010000003">
    <property type="protein sequence ID" value="KAK7934330.1"/>
    <property type="molecule type" value="Genomic_DNA"/>
</dbReference>
<keyword evidence="2" id="KW-1185">Reference proteome</keyword>
<comment type="caution">
    <text evidence="1">The sequence shown here is derived from an EMBL/GenBank/DDBJ whole genome shotgun (WGS) entry which is preliminary data.</text>
</comment>
<reference evidence="2" key="1">
    <citation type="submission" date="2024-04" db="EMBL/GenBank/DDBJ databases">
        <title>Salinicola lusitanus LLJ914,a marine bacterium isolated from the Okinawa Trough.</title>
        <authorList>
            <person name="Li J."/>
        </authorList>
    </citation>
    <scope>NUCLEOTIDE SEQUENCE [LARGE SCALE GENOMIC DNA]</scope>
</reference>
<sequence>MGSMYELQDTIHSLKEENLHLQHRLENLTHALRDLKHLLSNTPKGKHMILNTNNVPGRNGPNMASVLRLMRCWSRLCVFQNFMVQL</sequence>
<proteinExistence type="predicted"/>
<evidence type="ECO:0008006" key="3">
    <source>
        <dbReference type="Google" id="ProtNLM"/>
    </source>
</evidence>